<evidence type="ECO:0000256" key="6">
    <source>
        <dbReference type="ARBA" id="ARBA00023136"/>
    </source>
</evidence>
<dbReference type="PANTHER" id="PTHR34584">
    <property type="entry name" value="NA(+)/H(+) ANTIPORTER SUBUNIT E1"/>
    <property type="match status" value="1"/>
</dbReference>
<dbReference type="GO" id="GO:0005886">
    <property type="term" value="C:plasma membrane"/>
    <property type="evidence" value="ECO:0007669"/>
    <property type="project" value="UniProtKB-SubCell"/>
</dbReference>
<dbReference type="AlphaFoldDB" id="A0A543LIQ3"/>
<reference evidence="7 8" key="1">
    <citation type="submission" date="2019-06" db="EMBL/GenBank/DDBJ databases">
        <title>Genomic Encyclopedia of Archaeal and Bacterial Type Strains, Phase II (KMG-II): from individual species to whole genera.</title>
        <authorList>
            <person name="Goeker M."/>
        </authorList>
    </citation>
    <scope>NUCLEOTIDE SEQUENCE [LARGE SCALE GENOMIC DNA]</scope>
    <source>
        <strain evidence="7 8">DSM 7270</strain>
    </source>
</reference>
<comment type="similarity">
    <text evidence="2">Belongs to the CPA3 antiporters (TC 2.A.63) subunit E family.</text>
</comment>
<evidence type="ECO:0000256" key="5">
    <source>
        <dbReference type="ARBA" id="ARBA00022989"/>
    </source>
</evidence>
<dbReference type="Proteomes" id="UP000316993">
    <property type="component" value="Unassembled WGS sequence"/>
</dbReference>
<evidence type="ECO:0000256" key="1">
    <source>
        <dbReference type="ARBA" id="ARBA00004651"/>
    </source>
</evidence>
<keyword evidence="3" id="KW-1003">Cell membrane</keyword>
<gene>
    <name evidence="7" type="ORF">BDD18_0297</name>
</gene>
<evidence type="ECO:0000256" key="3">
    <source>
        <dbReference type="ARBA" id="ARBA00022475"/>
    </source>
</evidence>
<keyword evidence="4" id="KW-0812">Transmembrane</keyword>
<comment type="caution">
    <text evidence="7">The sequence shown here is derived from an EMBL/GenBank/DDBJ whole genome shotgun (WGS) entry which is preliminary data.</text>
</comment>
<dbReference type="NCBIfam" id="NF006520">
    <property type="entry name" value="PRK08965.1-4"/>
    <property type="match status" value="1"/>
</dbReference>
<evidence type="ECO:0000313" key="8">
    <source>
        <dbReference type="Proteomes" id="UP000316993"/>
    </source>
</evidence>
<dbReference type="NCBIfam" id="NF006518">
    <property type="entry name" value="PRK08965.1-2"/>
    <property type="match status" value="1"/>
</dbReference>
<proteinExistence type="inferred from homology"/>
<organism evidence="7 8">
    <name type="scientific">Acidovorax temperans</name>
    <dbReference type="NCBI Taxonomy" id="80878"/>
    <lineage>
        <taxon>Bacteria</taxon>
        <taxon>Pseudomonadati</taxon>
        <taxon>Pseudomonadota</taxon>
        <taxon>Betaproteobacteria</taxon>
        <taxon>Burkholderiales</taxon>
        <taxon>Comamonadaceae</taxon>
        <taxon>Acidovorax</taxon>
    </lineage>
</organism>
<accession>A0A543LIQ3</accession>
<dbReference type="PANTHER" id="PTHR34584:SF1">
    <property type="entry name" value="NA(+)_H(+) ANTIPORTER SUBUNIT E1"/>
    <property type="match status" value="1"/>
</dbReference>
<dbReference type="EMBL" id="VFPV01000001">
    <property type="protein sequence ID" value="TQN07203.1"/>
    <property type="molecule type" value="Genomic_DNA"/>
</dbReference>
<evidence type="ECO:0000256" key="4">
    <source>
        <dbReference type="ARBA" id="ARBA00022692"/>
    </source>
</evidence>
<evidence type="ECO:0000313" key="7">
    <source>
        <dbReference type="EMBL" id="TQN07203.1"/>
    </source>
</evidence>
<sequence length="166" mass="18302">MKRIVHALLPTPVLSIALLVLWLLLNRSMSAGHILLGTLLALAIPRLTAGLRPLPVHIHSPWAAFKLACTVVVDTTQSNMAVVRLLLRPSSRKHPAGFVRIPLEMRDPNALATLAMIVCITPGTAWAELALDRSALLLHVLEVDDPEAVIAHVKQRYERPLMEIFE</sequence>
<dbReference type="PIRSF" id="PIRSF019239">
    <property type="entry name" value="MrpE"/>
    <property type="match status" value="1"/>
</dbReference>
<protein>
    <submittedName>
        <fullName evidence="7">Multisubunit potassium/proton antiporter PhaE subunit</fullName>
    </submittedName>
</protein>
<keyword evidence="5" id="KW-1133">Transmembrane helix</keyword>
<dbReference type="OrthoDB" id="9807187at2"/>
<name>A0A543LIQ3_9BURK</name>
<dbReference type="InterPro" id="IPR002758">
    <property type="entry name" value="Cation_antiport_E"/>
</dbReference>
<comment type="subcellular location">
    <subcellularLocation>
        <location evidence="1">Cell membrane</location>
        <topology evidence="1">Multi-pass membrane protein</topology>
    </subcellularLocation>
</comment>
<keyword evidence="6" id="KW-0472">Membrane</keyword>
<evidence type="ECO:0000256" key="2">
    <source>
        <dbReference type="ARBA" id="ARBA00006228"/>
    </source>
</evidence>
<dbReference type="GO" id="GO:0008324">
    <property type="term" value="F:monoatomic cation transmembrane transporter activity"/>
    <property type="evidence" value="ECO:0007669"/>
    <property type="project" value="InterPro"/>
</dbReference>
<dbReference type="Pfam" id="PF01899">
    <property type="entry name" value="MNHE"/>
    <property type="match status" value="1"/>
</dbReference>